<dbReference type="AlphaFoldDB" id="A0A4Q8AMA4"/>
<evidence type="ECO:0000313" key="3">
    <source>
        <dbReference type="Proteomes" id="UP000291483"/>
    </source>
</evidence>
<protein>
    <recommendedName>
        <fullName evidence="1">Amidohydrolase 3 domain-containing protein</fullName>
    </recommendedName>
</protein>
<dbReference type="Gene3D" id="3.20.20.140">
    <property type="entry name" value="Metal-dependent hydrolases"/>
    <property type="match status" value="1"/>
</dbReference>
<reference evidence="2 3" key="1">
    <citation type="submission" date="2019-02" db="EMBL/GenBank/DDBJ databases">
        <title>Sequencing the genomes of 1000 actinobacteria strains.</title>
        <authorList>
            <person name="Klenk H.-P."/>
        </authorList>
    </citation>
    <scope>NUCLEOTIDE SEQUENCE [LARGE SCALE GENOMIC DNA]</scope>
    <source>
        <strain evidence="2 3">DSM 18319</strain>
    </source>
</reference>
<dbReference type="GO" id="GO:0016810">
    <property type="term" value="F:hydrolase activity, acting on carbon-nitrogen (but not peptide) bonds"/>
    <property type="evidence" value="ECO:0007669"/>
    <property type="project" value="InterPro"/>
</dbReference>
<dbReference type="RefSeq" id="WP_130505959.1">
    <property type="nucleotide sequence ID" value="NZ_SHLC01000001.1"/>
</dbReference>
<dbReference type="InterPro" id="IPR032466">
    <property type="entry name" value="Metal_Hydrolase"/>
</dbReference>
<feature type="domain" description="Amidohydrolase 3" evidence="1">
    <location>
        <begin position="54"/>
        <end position="539"/>
    </location>
</feature>
<comment type="caution">
    <text evidence="2">The sequence shown here is derived from an EMBL/GenBank/DDBJ whole genome shotgun (WGS) entry which is preliminary data.</text>
</comment>
<dbReference type="PANTHER" id="PTHR22642:SF2">
    <property type="entry name" value="PROTEIN LONG AFTER FAR-RED 3"/>
    <property type="match status" value="1"/>
</dbReference>
<dbReference type="CDD" id="cd01300">
    <property type="entry name" value="YtcJ_like"/>
    <property type="match status" value="1"/>
</dbReference>
<name>A0A4Q8AMA4_9MICO</name>
<dbReference type="Gene3D" id="2.30.40.10">
    <property type="entry name" value="Urease, subunit C, domain 1"/>
    <property type="match status" value="1"/>
</dbReference>
<dbReference type="InterPro" id="IPR033932">
    <property type="entry name" value="YtcJ-like"/>
</dbReference>
<keyword evidence="3" id="KW-1185">Reference proteome</keyword>
<organism evidence="2 3">
    <name type="scientific">Microterricola gilva</name>
    <dbReference type="NCBI Taxonomy" id="393267"/>
    <lineage>
        <taxon>Bacteria</taxon>
        <taxon>Bacillati</taxon>
        <taxon>Actinomycetota</taxon>
        <taxon>Actinomycetes</taxon>
        <taxon>Micrococcales</taxon>
        <taxon>Microbacteriaceae</taxon>
        <taxon>Microterricola</taxon>
    </lineage>
</organism>
<dbReference type="SUPFAM" id="SSF51556">
    <property type="entry name" value="Metallo-dependent hydrolases"/>
    <property type="match status" value="1"/>
</dbReference>
<dbReference type="Gene3D" id="3.10.310.70">
    <property type="match status" value="1"/>
</dbReference>
<dbReference type="InterPro" id="IPR011059">
    <property type="entry name" value="Metal-dep_hydrolase_composite"/>
</dbReference>
<dbReference type="EMBL" id="SHLC01000001">
    <property type="protein sequence ID" value="RZU65628.1"/>
    <property type="molecule type" value="Genomic_DNA"/>
</dbReference>
<dbReference type="SUPFAM" id="SSF51338">
    <property type="entry name" value="Composite domain of metallo-dependent hydrolases"/>
    <property type="match status" value="1"/>
</dbReference>
<dbReference type="Pfam" id="PF07969">
    <property type="entry name" value="Amidohydro_3"/>
    <property type="match status" value="1"/>
</dbReference>
<dbReference type="InterPro" id="IPR013108">
    <property type="entry name" value="Amidohydro_3"/>
</dbReference>
<sequence length="544" mass="58524">MDRVFADTILFNARVITLNPRQPFAEAIAVRGGRIIAVGDASSLTEYRGASTRILDARGGTATPGIIDAHMHPIQGTELAVGVDAGGVTAPEAFLALLRAEAARVRSEESSDWVRVWNIDYDVFTTLPMTAAAIDDAVGGLPAFLMFFDGHTALASTAALARAGITGARRFTDTSEIIVDGSGRPTGELREDSAFDIVLKTAPQLTTAQTVAEVQRILGGLAATGITGGCIMDGKLASLDLLDEIDATRDGLPVRIVSALAHNPGFDEEITQSYLAQLGRHGRRWRGDLIKLFNDGVIDTGTGWLYEPDLQGDGLVSFWQDADEFERVVQRYSAAGFQIATHAIGDRAVGTTIDAYVKAGVHSRRGAPHRIEHLELVTDRDVARLGEAGITASVQPVHLQWRKADASDFWAARLGPERASRGWRVRDMIDAAAPIALGSDWPVAQLDSRIGMAWARLRREPGNPDAPVFDPGQVLTPLEALLGYTRWAAEAQGDRDLGVIAPGFRADFVVWEDNPLDVGADELLHLPIRTTVMDGNPVYEAANS</sequence>
<proteinExistence type="predicted"/>
<dbReference type="OrthoDB" id="3238066at2"/>
<gene>
    <name evidence="2" type="ORF">EV379_1962</name>
</gene>
<evidence type="ECO:0000259" key="1">
    <source>
        <dbReference type="Pfam" id="PF07969"/>
    </source>
</evidence>
<accession>A0A4Q8AMA4</accession>
<evidence type="ECO:0000313" key="2">
    <source>
        <dbReference type="EMBL" id="RZU65628.1"/>
    </source>
</evidence>
<dbReference type="Proteomes" id="UP000291483">
    <property type="component" value="Unassembled WGS sequence"/>
</dbReference>
<dbReference type="PANTHER" id="PTHR22642">
    <property type="entry name" value="IMIDAZOLONEPROPIONASE"/>
    <property type="match status" value="1"/>
</dbReference>